<organism evidence="1 2">
    <name type="scientific">Rubritalea halochordaticola</name>
    <dbReference type="NCBI Taxonomy" id="714537"/>
    <lineage>
        <taxon>Bacteria</taxon>
        <taxon>Pseudomonadati</taxon>
        <taxon>Verrucomicrobiota</taxon>
        <taxon>Verrucomicrobiia</taxon>
        <taxon>Verrucomicrobiales</taxon>
        <taxon>Rubritaleaceae</taxon>
        <taxon>Rubritalea</taxon>
    </lineage>
</organism>
<reference evidence="1 2" key="1">
    <citation type="submission" date="2024-02" db="EMBL/GenBank/DDBJ databases">
        <title>Rubritalea halochordaticola NBRC 107102.</title>
        <authorList>
            <person name="Ichikawa N."/>
            <person name="Katano-Makiyama Y."/>
            <person name="Hidaka K."/>
        </authorList>
    </citation>
    <scope>NUCLEOTIDE SEQUENCE [LARGE SCALE GENOMIC DNA]</scope>
    <source>
        <strain evidence="1 2">NBRC 107102</strain>
    </source>
</reference>
<evidence type="ECO:0008006" key="3">
    <source>
        <dbReference type="Google" id="ProtNLM"/>
    </source>
</evidence>
<proteinExistence type="predicted"/>
<gene>
    <name evidence="1" type="ORF">Rhal01_01664</name>
</gene>
<evidence type="ECO:0000313" key="2">
    <source>
        <dbReference type="Proteomes" id="UP001424741"/>
    </source>
</evidence>
<protein>
    <recommendedName>
        <fullName evidence="3">Surface carbohydrate biosynthesis protein</fullName>
    </recommendedName>
</protein>
<comment type="caution">
    <text evidence="1">The sequence shown here is derived from an EMBL/GenBank/DDBJ whole genome shotgun (WGS) entry which is preliminary data.</text>
</comment>
<dbReference type="Proteomes" id="UP001424741">
    <property type="component" value="Unassembled WGS sequence"/>
</dbReference>
<name>A0ABP9V0N0_9BACT</name>
<sequence>MAKHSVVILIDHKGRDLMGASLIGHHLEKLGIQTHLEPLESWRAVMTAWKPSMIIFNHLTSKLIADYTENLKHQGILTAALLNEGLCLTEDNRKFHSQPQHGNLHCDLFLAWNQKHAECLKEHSLCSPPENAIPIGVPRFDFYTSPWSQVYQKSRIRQKTHILLNTTFAIAHFYHRSEKEQEMLYTALGGGKIAATKDYKKLIKAHHDGMMKLPSFIRPLLDSGNYTITLRPHPREELSFYEDFISNLSKNQQDLIKLDKTEPIPSAIINADIILNCEDCTTSVESWIANKPTLTLTFEKDPVFFTSTYADRSPQVDTPDQLIPMIEQALANPAQEEYAQLRKEYLETWIYRPDGKSAVRAAQAIARVLAEKKPVPRPPKDFSSLRRGAKLRLLRFFNEPSHARIQHVIKRHLFGEKTKQSIKYRDYLKAPRPSEERAARAAIRAAEQAS</sequence>
<dbReference type="InterPro" id="IPR030906">
    <property type="entry name" value="Surf_polysacc"/>
</dbReference>
<dbReference type="RefSeq" id="WP_346188281.1">
    <property type="nucleotide sequence ID" value="NZ_BAABRL010000004.1"/>
</dbReference>
<evidence type="ECO:0000313" key="1">
    <source>
        <dbReference type="EMBL" id="GAA5495489.1"/>
    </source>
</evidence>
<keyword evidence="2" id="KW-1185">Reference proteome</keyword>
<dbReference type="EMBL" id="BAABRL010000004">
    <property type="protein sequence ID" value="GAA5495489.1"/>
    <property type="molecule type" value="Genomic_DNA"/>
</dbReference>
<dbReference type="NCBIfam" id="TIGR04396">
    <property type="entry name" value="surf_polysacc"/>
    <property type="match status" value="1"/>
</dbReference>
<accession>A0ABP9V0N0</accession>